<organism evidence="1 2">
    <name type="scientific">Stephania yunnanensis</name>
    <dbReference type="NCBI Taxonomy" id="152371"/>
    <lineage>
        <taxon>Eukaryota</taxon>
        <taxon>Viridiplantae</taxon>
        <taxon>Streptophyta</taxon>
        <taxon>Embryophyta</taxon>
        <taxon>Tracheophyta</taxon>
        <taxon>Spermatophyta</taxon>
        <taxon>Magnoliopsida</taxon>
        <taxon>Ranunculales</taxon>
        <taxon>Menispermaceae</taxon>
        <taxon>Menispermoideae</taxon>
        <taxon>Cissampelideae</taxon>
        <taxon>Stephania</taxon>
    </lineage>
</organism>
<reference evidence="1 2" key="1">
    <citation type="submission" date="2024-01" db="EMBL/GenBank/DDBJ databases">
        <title>Genome assemblies of Stephania.</title>
        <authorList>
            <person name="Yang L."/>
        </authorList>
    </citation>
    <scope>NUCLEOTIDE SEQUENCE [LARGE SCALE GENOMIC DNA]</scope>
    <source>
        <strain evidence="1">YNDBR</strain>
        <tissue evidence="1">Leaf</tissue>
    </source>
</reference>
<keyword evidence="2" id="KW-1185">Reference proteome</keyword>
<dbReference type="EMBL" id="JBBNAF010000056">
    <property type="protein sequence ID" value="KAK9081155.1"/>
    <property type="molecule type" value="Genomic_DNA"/>
</dbReference>
<name>A0AAP0DXC3_9MAGN</name>
<gene>
    <name evidence="1" type="ORF">Syun_030518</name>
</gene>
<sequence>MRMSIREVAELYESEKSLLVVEAHRPLSGLHSIALIALERLVKSFPHKLLSKFQHEILDKIEREHMLTNPSLIHVGGLEVGQVDYEDVGDCDSEDLSPRVNHGGTWLFRDED</sequence>
<dbReference type="Proteomes" id="UP001420932">
    <property type="component" value="Unassembled WGS sequence"/>
</dbReference>
<protein>
    <submittedName>
        <fullName evidence="1">Uncharacterized protein</fullName>
    </submittedName>
</protein>
<evidence type="ECO:0000313" key="2">
    <source>
        <dbReference type="Proteomes" id="UP001420932"/>
    </source>
</evidence>
<evidence type="ECO:0000313" key="1">
    <source>
        <dbReference type="EMBL" id="KAK9081155.1"/>
    </source>
</evidence>
<accession>A0AAP0DXC3</accession>
<proteinExistence type="predicted"/>
<comment type="caution">
    <text evidence="1">The sequence shown here is derived from an EMBL/GenBank/DDBJ whole genome shotgun (WGS) entry which is preliminary data.</text>
</comment>
<dbReference type="AlphaFoldDB" id="A0AAP0DXC3"/>